<proteinExistence type="predicted"/>
<sequence>MLGVGTIGRVDILDPTELAVDELHHQPGNLQRIEEAGDRIEEAIALDEVDEMLGVASRHRDDPRILPRPSMDDDVTGPANRVARIACSAFGFE</sequence>
<accession>A0ABN2CCK6</accession>
<evidence type="ECO:0000313" key="1">
    <source>
        <dbReference type="EMBL" id="GAA1556526.1"/>
    </source>
</evidence>
<comment type="caution">
    <text evidence="1">The sequence shown here is derived from an EMBL/GenBank/DDBJ whole genome shotgun (WGS) entry which is preliminary data.</text>
</comment>
<reference evidence="1 2" key="1">
    <citation type="journal article" date="2019" name="Int. J. Syst. Evol. Microbiol.">
        <title>The Global Catalogue of Microorganisms (GCM) 10K type strain sequencing project: providing services to taxonomists for standard genome sequencing and annotation.</title>
        <authorList>
            <consortium name="The Broad Institute Genomics Platform"/>
            <consortium name="The Broad Institute Genome Sequencing Center for Infectious Disease"/>
            <person name="Wu L."/>
            <person name="Ma J."/>
        </authorList>
    </citation>
    <scope>NUCLEOTIDE SEQUENCE [LARGE SCALE GENOMIC DNA]</scope>
    <source>
        <strain evidence="1 2">JCM 13319</strain>
    </source>
</reference>
<keyword evidence="2" id="KW-1185">Reference proteome</keyword>
<gene>
    <name evidence="1" type="ORF">GCM10009691_33400</name>
</gene>
<evidence type="ECO:0000313" key="2">
    <source>
        <dbReference type="Proteomes" id="UP001501791"/>
    </source>
</evidence>
<organism evidence="1 2">
    <name type="scientific">Brevibacterium picturae</name>
    <dbReference type="NCBI Taxonomy" id="260553"/>
    <lineage>
        <taxon>Bacteria</taxon>
        <taxon>Bacillati</taxon>
        <taxon>Actinomycetota</taxon>
        <taxon>Actinomycetes</taxon>
        <taxon>Micrococcales</taxon>
        <taxon>Brevibacteriaceae</taxon>
        <taxon>Brevibacterium</taxon>
    </lineage>
</organism>
<name>A0ABN2CCK6_9MICO</name>
<dbReference type="EMBL" id="BAAALY010000016">
    <property type="protein sequence ID" value="GAA1556526.1"/>
    <property type="molecule type" value="Genomic_DNA"/>
</dbReference>
<dbReference type="Proteomes" id="UP001501791">
    <property type="component" value="Unassembled WGS sequence"/>
</dbReference>
<protein>
    <submittedName>
        <fullName evidence="1">Uncharacterized protein</fullName>
    </submittedName>
</protein>